<reference evidence="5 6" key="1">
    <citation type="submission" date="2022-12" db="EMBL/GenBank/DDBJ databases">
        <title>Genomic features and morphological characterization of a novel Knufia sp. strain isolated from spacecraft assembly facility.</title>
        <authorList>
            <person name="Teixeira M."/>
            <person name="Chander A.M."/>
            <person name="Stajich J.E."/>
            <person name="Venkateswaran K."/>
        </authorList>
    </citation>
    <scope>NUCLEOTIDE SEQUENCE [LARGE SCALE GENOMIC DNA]</scope>
    <source>
        <strain evidence="5 6">FJI-L2-BK-P2</strain>
    </source>
</reference>
<sequence>MPALAFGLNKKVTGPSRPPQKRKAAFDEPEDDAGSDDNDGAFGALQNPGSKQSRNPGSLKASGPPPRKSPKLDVDNAKDGVTRYSNLSALRSAKLQDAEASQLDSMVYDYDAVYDTFTADKAKKGAKNGSSEVPKYMSNLLASAEVRKRDQLRAKERALQKERETEDDEFADKEKFVTGAYKQQQEEQRKLDEEEKKREEEEEERRKKGGGMTAFHKDLLKKDEERQRAVEEATRAAQARRDQDGVEKTGVEQEEAEKTDAKVAAELNDQGARVVVNDEGEIVDKRQLLTAGLNVAPKKPGFNTNEKKASAAKPQEWQRPSKQQDARTAQRERQSRMMEQQIAEIEAKQKEAEMAEQKEREDKNKTKLTENDKMSAKERYLQRKKEREEEAKKAKAGAG</sequence>
<accession>A0AAN8EZ11</accession>
<feature type="compositionally biased region" description="Basic and acidic residues" evidence="3">
    <location>
        <begin position="184"/>
        <end position="199"/>
    </location>
</feature>
<protein>
    <recommendedName>
        <fullName evidence="4">Nuclear speckle splicing regulatory protein 1 N-terminal domain-containing protein</fullName>
    </recommendedName>
</protein>
<proteinExistence type="inferred from homology"/>
<feature type="region of interest" description="Disordered" evidence="3">
    <location>
        <begin position="1"/>
        <end position="80"/>
    </location>
</feature>
<dbReference type="InterPro" id="IPR053246">
    <property type="entry name" value="NS_splicing_regulatory_protein"/>
</dbReference>
<feature type="compositionally biased region" description="Basic and acidic residues" evidence="3">
    <location>
        <begin position="215"/>
        <end position="263"/>
    </location>
</feature>
<organism evidence="5 6">
    <name type="scientific">Knufia fluminis</name>
    <dbReference type="NCBI Taxonomy" id="191047"/>
    <lineage>
        <taxon>Eukaryota</taxon>
        <taxon>Fungi</taxon>
        <taxon>Dikarya</taxon>
        <taxon>Ascomycota</taxon>
        <taxon>Pezizomycotina</taxon>
        <taxon>Eurotiomycetes</taxon>
        <taxon>Chaetothyriomycetidae</taxon>
        <taxon>Chaetothyriales</taxon>
        <taxon>Trichomeriaceae</taxon>
        <taxon>Knufia</taxon>
    </lineage>
</organism>
<evidence type="ECO:0000313" key="6">
    <source>
        <dbReference type="Proteomes" id="UP001316803"/>
    </source>
</evidence>
<comment type="caution">
    <text evidence="5">The sequence shown here is derived from an EMBL/GenBank/DDBJ whole genome shotgun (WGS) entry which is preliminary data.</text>
</comment>
<dbReference type="GO" id="GO:0000381">
    <property type="term" value="P:regulation of alternative mRNA splicing, via spliceosome"/>
    <property type="evidence" value="ECO:0007669"/>
    <property type="project" value="InterPro"/>
</dbReference>
<dbReference type="InterPro" id="IPR018612">
    <property type="entry name" value="NSRP1_N"/>
</dbReference>
<gene>
    <name evidence="5" type="ORF">OHC33_010154</name>
</gene>
<feature type="compositionally biased region" description="Basic and acidic residues" evidence="3">
    <location>
        <begin position="70"/>
        <end position="80"/>
    </location>
</feature>
<evidence type="ECO:0000259" key="4">
    <source>
        <dbReference type="Pfam" id="PF09745"/>
    </source>
</evidence>
<dbReference type="Proteomes" id="UP001316803">
    <property type="component" value="Unassembled WGS sequence"/>
</dbReference>
<evidence type="ECO:0000256" key="2">
    <source>
        <dbReference type="ARBA" id="ARBA00023054"/>
    </source>
</evidence>
<comment type="similarity">
    <text evidence="1">Belongs to the NSRP1 family.</text>
</comment>
<feature type="compositionally biased region" description="Polar residues" evidence="3">
    <location>
        <begin position="47"/>
        <end position="56"/>
    </location>
</feature>
<name>A0AAN8EZ11_9EURO</name>
<evidence type="ECO:0000256" key="3">
    <source>
        <dbReference type="SAM" id="MobiDB-lite"/>
    </source>
</evidence>
<evidence type="ECO:0000313" key="5">
    <source>
        <dbReference type="EMBL" id="KAK5948731.1"/>
    </source>
</evidence>
<evidence type="ECO:0000256" key="1">
    <source>
        <dbReference type="ARBA" id="ARBA00010126"/>
    </source>
</evidence>
<feature type="compositionally biased region" description="Basic and acidic residues" evidence="3">
    <location>
        <begin position="322"/>
        <end position="336"/>
    </location>
</feature>
<feature type="domain" description="Nuclear speckle splicing regulatory protein 1 N-terminal" evidence="4">
    <location>
        <begin position="95"/>
        <end position="208"/>
    </location>
</feature>
<feature type="region of interest" description="Disordered" evidence="3">
    <location>
        <begin position="148"/>
        <end position="263"/>
    </location>
</feature>
<dbReference type="AlphaFoldDB" id="A0AAN8EZ11"/>
<feature type="compositionally biased region" description="Basic and acidic residues" evidence="3">
    <location>
        <begin position="345"/>
        <end position="393"/>
    </location>
</feature>
<feature type="compositionally biased region" description="Basic and acidic residues" evidence="3">
    <location>
        <begin position="148"/>
        <end position="164"/>
    </location>
</feature>
<dbReference type="PANTHER" id="PTHR47845">
    <property type="entry name" value="NUCLEAR SPECKLE SPLICING REGULATORY PROTEIN 1 HOMOLOG"/>
    <property type="match status" value="1"/>
</dbReference>
<dbReference type="EMBL" id="JAKLMC020000043">
    <property type="protein sequence ID" value="KAK5948731.1"/>
    <property type="molecule type" value="Genomic_DNA"/>
</dbReference>
<feature type="compositionally biased region" description="Acidic residues" evidence="3">
    <location>
        <begin position="27"/>
        <end position="39"/>
    </location>
</feature>
<dbReference type="Pfam" id="PF09745">
    <property type="entry name" value="NSRP1_N"/>
    <property type="match status" value="1"/>
</dbReference>
<dbReference type="PANTHER" id="PTHR47845:SF1">
    <property type="entry name" value="NUCLEAR SPECKLE SPLICING REGULATORY PROTEIN 1 HOMOLOG"/>
    <property type="match status" value="1"/>
</dbReference>
<keyword evidence="6" id="KW-1185">Reference proteome</keyword>
<keyword evidence="2" id="KW-0175">Coiled coil</keyword>
<feature type="region of interest" description="Disordered" evidence="3">
    <location>
        <begin position="289"/>
        <end position="399"/>
    </location>
</feature>